<dbReference type="PATRIC" id="fig|388467.6.peg.4699"/>
<gene>
    <name evidence="1" type="ORF">A19Y_9075</name>
</gene>
<dbReference type="AlphaFoldDB" id="A0A073CBG6"/>
<dbReference type="EMBL" id="CM002804">
    <property type="protein sequence ID" value="KEI65272.1"/>
    <property type="molecule type" value="Genomic_DNA"/>
</dbReference>
<accession>A0A073CBG6</accession>
<protein>
    <submittedName>
        <fullName evidence="1">Uncharacterized protein</fullName>
    </submittedName>
</protein>
<sequence>MEKLYLYILQGIKQSPTFYNPEIHQTFEKYLASLQEPVKSLRESYKPNTVIKVDYSESQVQAAYLICYYPHHVEMTFEILKIIAKLFTFGKEISACFFGAGPCPEVAGLAHFMTKHYQTTESLIVNVYDIASDKWEPSRALTKNFVLPSLWKGQISENALNLNLCSANGFEEISHVIEKSNIFIFQNCLNEIQNISATQENINFLLDRAPLDSFIIIADLLYDQNIRIVNDIVKIAEKRSDCKIPIIDKKSFPSSLKIHTIVTQNLLTSEDGLIPRKWIKFFFLVIRKGKYN</sequence>
<dbReference type="RefSeq" id="WP_042158440.1">
    <property type="nucleotide sequence ID" value="NZ_CM002804.1"/>
</dbReference>
<reference evidence="1 2" key="1">
    <citation type="journal article" date="2014" name="Appl. Environ. Microbiol.">
        <title>Elucidation of insertion elements encoded on plasmids and in vitro construction of shuttle vectors from the toxic cyanobacterium Planktothrix.</title>
        <authorList>
            <person name="Christiansen G."/>
            <person name="Goesmann A."/>
            <person name="Kurmayer R."/>
        </authorList>
    </citation>
    <scope>NUCLEOTIDE SEQUENCE [LARGE SCALE GENOMIC DNA]</scope>
    <source>
        <strain evidence="1 2">NIVA-CYA 126/8</strain>
        <plasmid evidence="1">pPA115</plasmid>
    </source>
</reference>
<name>A0A073CBG6_PLAA1</name>
<evidence type="ECO:0000313" key="1">
    <source>
        <dbReference type="EMBL" id="KEI65272.1"/>
    </source>
</evidence>
<dbReference type="Proteomes" id="UP000027395">
    <property type="component" value="Plasmid pPA115"/>
</dbReference>
<evidence type="ECO:0000313" key="2">
    <source>
        <dbReference type="Proteomes" id="UP000027395"/>
    </source>
</evidence>
<keyword evidence="1" id="KW-0614">Plasmid</keyword>
<geneLocation type="plasmid" evidence="1 2">
    <name>pPA115</name>
</geneLocation>
<organism evidence="1 2">
    <name type="scientific">Planktothrix agardhii (strain NIVA-CYA 126/8)</name>
    <dbReference type="NCBI Taxonomy" id="388467"/>
    <lineage>
        <taxon>Bacteria</taxon>
        <taxon>Bacillati</taxon>
        <taxon>Cyanobacteriota</taxon>
        <taxon>Cyanophyceae</taxon>
        <taxon>Oscillatoriophycideae</taxon>
        <taxon>Oscillatoriales</taxon>
        <taxon>Microcoleaceae</taxon>
        <taxon>Planktothrix</taxon>
    </lineage>
</organism>
<keyword evidence="2" id="KW-1185">Reference proteome</keyword>
<dbReference type="HOGENOM" id="CLU_952666_0_0_3"/>
<proteinExistence type="predicted"/>